<keyword evidence="2" id="KW-1185">Reference proteome</keyword>
<dbReference type="GeneID" id="14334347"/>
<evidence type="ECO:0000313" key="2">
    <source>
        <dbReference type="Proteomes" id="UP000011593"/>
    </source>
</evidence>
<dbReference type="AlphaFoldDB" id="L9Z5Y1"/>
<sequence>MSDPITKLETSSANWVRNHMYELSGIPEPGREWTSSETGIDDRIVTSLLKRGLVERVAGKRDDSDRRYYRTQPKLYDAVQTFRETSTRTDRLLPCDDRECPGSGFRNLGDGRLECSHCGQVHDKGAIDR</sequence>
<evidence type="ECO:0000313" key="1">
    <source>
        <dbReference type="EMBL" id="ELY81067.1"/>
    </source>
</evidence>
<comment type="caution">
    <text evidence="1">The sequence shown here is derived from an EMBL/GenBank/DDBJ whole genome shotgun (WGS) entry which is preliminary data.</text>
</comment>
<proteinExistence type="predicted"/>
<dbReference type="PATRIC" id="fig|797303.5.peg.419"/>
<organism evidence="1 2">
    <name type="scientific">Natrinema pellirubrum (strain DSM 15624 / CIP 106293 / JCM 10476 / NCIMB 786 / 157)</name>
    <dbReference type="NCBI Taxonomy" id="797303"/>
    <lineage>
        <taxon>Archaea</taxon>
        <taxon>Methanobacteriati</taxon>
        <taxon>Methanobacteriota</taxon>
        <taxon>Stenosarchaea group</taxon>
        <taxon>Halobacteria</taxon>
        <taxon>Halobacteriales</taxon>
        <taxon>Natrialbaceae</taxon>
        <taxon>Natrinema</taxon>
    </lineage>
</organism>
<gene>
    <name evidence="1" type="ORF">C488_02016</name>
</gene>
<name>L9Z5Y1_NATP1</name>
<dbReference type="OrthoDB" id="374574at2157"/>
<reference evidence="1 2" key="1">
    <citation type="journal article" date="2014" name="PLoS Genet.">
        <title>Phylogenetically driven sequencing of extremely halophilic archaea reveals strategies for static and dynamic osmo-response.</title>
        <authorList>
            <person name="Becker E.A."/>
            <person name="Seitzer P.M."/>
            <person name="Tritt A."/>
            <person name="Larsen D."/>
            <person name="Krusor M."/>
            <person name="Yao A.I."/>
            <person name="Wu D."/>
            <person name="Madern D."/>
            <person name="Eisen J.A."/>
            <person name="Darling A.E."/>
            <person name="Facciotti M.T."/>
        </authorList>
    </citation>
    <scope>NUCLEOTIDE SEQUENCE [LARGE SCALE GENOMIC DNA]</scope>
    <source>
        <strain evidence="1 2">DSM 15624</strain>
    </source>
</reference>
<dbReference type="RefSeq" id="WP_006179714.1">
    <property type="nucleotide sequence ID" value="NC_019962.1"/>
</dbReference>
<accession>L9Z5Y1</accession>
<dbReference type="EMBL" id="AOIE01000008">
    <property type="protein sequence ID" value="ELY81067.1"/>
    <property type="molecule type" value="Genomic_DNA"/>
</dbReference>
<dbReference type="Proteomes" id="UP000011593">
    <property type="component" value="Unassembled WGS sequence"/>
</dbReference>
<protein>
    <submittedName>
        <fullName evidence="1">Uncharacterized protein</fullName>
    </submittedName>
</protein>